<dbReference type="PIRSF" id="PIRSF000887">
    <property type="entry name" value="Pesterase_MJ0037"/>
    <property type="match status" value="1"/>
</dbReference>
<dbReference type="GeneID" id="11972523"/>
<evidence type="ECO:0000313" key="2">
    <source>
        <dbReference type="Proteomes" id="UP000005233"/>
    </source>
</evidence>
<dbReference type="CDD" id="cd07391">
    <property type="entry name" value="MPP_PF1019"/>
    <property type="match status" value="1"/>
</dbReference>
<evidence type="ECO:0000313" key="1">
    <source>
        <dbReference type="EMBL" id="AFD01081.1"/>
    </source>
</evidence>
<protein>
    <submittedName>
        <fullName evidence="1">ICC-like phosphoesterase</fullName>
    </submittedName>
</protein>
<dbReference type="RefSeq" id="WP_014406912.1">
    <property type="nucleotide sequence ID" value="NC_017034.1"/>
</dbReference>
<keyword evidence="2" id="KW-1185">Reference proteome</keyword>
<dbReference type="AlphaFoldDB" id="H8I4Y7"/>
<dbReference type="SUPFAM" id="SSF56300">
    <property type="entry name" value="Metallo-dependent phosphatases"/>
    <property type="match status" value="1"/>
</dbReference>
<dbReference type="OrthoDB" id="18264at2157"/>
<gene>
    <name evidence="1" type="ordered locus">Mtc_2348</name>
</gene>
<dbReference type="eggNOG" id="arCOG01150">
    <property type="taxonomic scope" value="Archaea"/>
</dbReference>
<sequence>MKVEYYENAAYFNEIGVCACADVHIGIEDSLVAEGFSMPLDEEGELLSRFRAVIKRFEPKIMILNGDVLHEFGRLRRNAKKALGRIMMELHASVDEVILIEGSHDRMMGVALEGEGVRADSFYFKDGALFTHGDTIPGRAKDDDVRLIVIGHDHPMLDVEMKKEPCFLYGEKAWRGKDVLVLPAFNPLCAGTSINRLDSHDFLSPFIREGDIGAYRPIIVVEGEALEFPPLKDFRDALDVL</sequence>
<dbReference type="InterPro" id="IPR024173">
    <property type="entry name" value="Pesterase_MJ0037-like"/>
</dbReference>
<dbReference type="KEGG" id="mez:Mtc_2348"/>
<dbReference type="PANTHER" id="PTHR39323">
    <property type="entry name" value="BLR1149 PROTEIN"/>
    <property type="match status" value="1"/>
</dbReference>
<dbReference type="EMBL" id="CP003243">
    <property type="protein sequence ID" value="AFD01081.1"/>
    <property type="molecule type" value="Genomic_DNA"/>
</dbReference>
<dbReference type="HOGENOM" id="CLU_075478_0_1_2"/>
<dbReference type="Proteomes" id="UP000005233">
    <property type="component" value="Chromosome"/>
</dbReference>
<accession>H8I4Y7</accession>
<dbReference type="InterPro" id="IPR029052">
    <property type="entry name" value="Metallo-depent_PP-like"/>
</dbReference>
<proteinExistence type="predicted"/>
<organism evidence="1 2">
    <name type="scientific">Methanocella conradii (strain DSM 24694 / JCM 17849 / CGMCC 1.5162 / HZ254)</name>
    <dbReference type="NCBI Taxonomy" id="1041930"/>
    <lineage>
        <taxon>Archaea</taxon>
        <taxon>Methanobacteriati</taxon>
        <taxon>Methanobacteriota</taxon>
        <taxon>Stenosarchaea group</taxon>
        <taxon>Methanomicrobia</taxon>
        <taxon>Methanocellales</taxon>
        <taxon>Methanocellaceae</taxon>
        <taxon>Methanocella</taxon>
    </lineage>
</organism>
<dbReference type="PANTHER" id="PTHR39323:SF1">
    <property type="entry name" value="BLR1149 PROTEIN"/>
    <property type="match status" value="1"/>
</dbReference>
<name>H8I4Y7_METCZ</name>
<reference evidence="1 2" key="1">
    <citation type="journal article" date="2012" name="J. Bacteriol.">
        <title>Complete genome sequence of a thermophilic methanogen, Methanocella conradii HZ254, isolated from Chinese rice field soil.</title>
        <authorList>
            <person name="Lu Z."/>
            <person name="Lu Y."/>
        </authorList>
    </citation>
    <scope>NUCLEOTIDE SEQUENCE [LARGE SCALE GENOMIC DNA]</scope>
    <source>
        <strain evidence="2">DSM 24694 / JCM 17849 / CGMCC 1.5162 / HZ254</strain>
    </source>
</reference>
<dbReference type="STRING" id="1041930.Mtc_2348"/>